<feature type="compositionally biased region" description="Polar residues" evidence="8">
    <location>
        <begin position="36"/>
        <end position="64"/>
    </location>
</feature>
<evidence type="ECO:0000256" key="6">
    <source>
        <dbReference type="ARBA" id="ARBA00023132"/>
    </source>
</evidence>
<dbReference type="AlphaFoldDB" id="A0A5C3L4Q4"/>
<feature type="region of interest" description="Disordered" evidence="8">
    <location>
        <begin position="1"/>
        <end position="105"/>
    </location>
</feature>
<dbReference type="EMBL" id="ML210161">
    <property type="protein sequence ID" value="TFK27777.1"/>
    <property type="molecule type" value="Genomic_DNA"/>
</dbReference>
<keyword evidence="3" id="KW-0509">mRNA transport</keyword>
<dbReference type="GO" id="GO:0015031">
    <property type="term" value="P:protein transport"/>
    <property type="evidence" value="ECO:0007669"/>
    <property type="project" value="UniProtKB-KW"/>
</dbReference>
<evidence type="ECO:0000313" key="10">
    <source>
        <dbReference type="Proteomes" id="UP000307440"/>
    </source>
</evidence>
<evidence type="ECO:0000256" key="2">
    <source>
        <dbReference type="ARBA" id="ARBA00022448"/>
    </source>
</evidence>
<feature type="compositionally biased region" description="Low complexity" evidence="8">
    <location>
        <begin position="129"/>
        <end position="141"/>
    </location>
</feature>
<organism evidence="9 10">
    <name type="scientific">Coprinopsis marcescibilis</name>
    <name type="common">Agaric fungus</name>
    <name type="synonym">Psathyrella marcescibilis</name>
    <dbReference type="NCBI Taxonomy" id="230819"/>
    <lineage>
        <taxon>Eukaryota</taxon>
        <taxon>Fungi</taxon>
        <taxon>Dikarya</taxon>
        <taxon>Basidiomycota</taxon>
        <taxon>Agaricomycotina</taxon>
        <taxon>Agaricomycetes</taxon>
        <taxon>Agaricomycetidae</taxon>
        <taxon>Agaricales</taxon>
        <taxon>Agaricineae</taxon>
        <taxon>Psathyrellaceae</taxon>
        <taxon>Coprinopsis</taxon>
    </lineage>
</organism>
<keyword evidence="7" id="KW-0539">Nucleus</keyword>
<feature type="compositionally biased region" description="Polar residues" evidence="8">
    <location>
        <begin position="174"/>
        <end position="197"/>
    </location>
</feature>
<dbReference type="InterPro" id="IPR024882">
    <property type="entry name" value="NUP58/p45/49"/>
</dbReference>
<evidence type="ECO:0000256" key="5">
    <source>
        <dbReference type="ARBA" id="ARBA00023010"/>
    </source>
</evidence>
<gene>
    <name evidence="9" type="ORF">FA15DRAFT_666000</name>
</gene>
<feature type="compositionally biased region" description="Low complexity" evidence="8">
    <location>
        <begin position="94"/>
        <end position="105"/>
    </location>
</feature>
<protein>
    <recommendedName>
        <fullName evidence="11">Nucleoporin Nup54 alpha-helical domain-containing protein</fullName>
    </recommendedName>
</protein>
<keyword evidence="5" id="KW-0811">Translocation</keyword>
<accession>A0A5C3L4Q4</accession>
<dbReference type="GO" id="GO:0051028">
    <property type="term" value="P:mRNA transport"/>
    <property type="evidence" value="ECO:0007669"/>
    <property type="project" value="UniProtKB-KW"/>
</dbReference>
<dbReference type="PANTHER" id="PTHR13437:SF2">
    <property type="entry name" value="NUCLEOPORIN P58_P45"/>
    <property type="match status" value="1"/>
</dbReference>
<dbReference type="Pfam" id="PF13634">
    <property type="entry name" value="Nucleoporin_FG"/>
    <property type="match status" value="2"/>
</dbReference>
<dbReference type="GO" id="GO:0008139">
    <property type="term" value="F:nuclear localization sequence binding"/>
    <property type="evidence" value="ECO:0007669"/>
    <property type="project" value="InterPro"/>
</dbReference>
<dbReference type="Proteomes" id="UP000307440">
    <property type="component" value="Unassembled WGS sequence"/>
</dbReference>
<keyword evidence="6" id="KW-0906">Nuclear pore complex</keyword>
<evidence type="ECO:0000256" key="7">
    <source>
        <dbReference type="ARBA" id="ARBA00023242"/>
    </source>
</evidence>
<evidence type="ECO:0000256" key="1">
    <source>
        <dbReference type="ARBA" id="ARBA00004567"/>
    </source>
</evidence>
<feature type="compositionally biased region" description="Low complexity" evidence="8">
    <location>
        <begin position="148"/>
        <end position="158"/>
    </location>
</feature>
<dbReference type="InterPro" id="IPR025574">
    <property type="entry name" value="Nucleoporin_FG_rpt"/>
</dbReference>
<evidence type="ECO:0000256" key="4">
    <source>
        <dbReference type="ARBA" id="ARBA00022927"/>
    </source>
</evidence>
<evidence type="ECO:0000313" key="9">
    <source>
        <dbReference type="EMBL" id="TFK27777.1"/>
    </source>
</evidence>
<feature type="region of interest" description="Disordered" evidence="8">
    <location>
        <begin position="120"/>
        <end position="260"/>
    </location>
</feature>
<feature type="compositionally biased region" description="Low complexity" evidence="8">
    <location>
        <begin position="25"/>
        <end position="35"/>
    </location>
</feature>
<feature type="compositionally biased region" description="Polar residues" evidence="8">
    <location>
        <begin position="233"/>
        <end position="260"/>
    </location>
</feature>
<keyword evidence="10" id="KW-1185">Reference proteome</keyword>
<feature type="compositionally biased region" description="Gly residues" evidence="8">
    <location>
        <begin position="200"/>
        <end position="211"/>
    </location>
</feature>
<keyword evidence="2" id="KW-0813">Transport</keyword>
<comment type="subcellular location">
    <subcellularLocation>
        <location evidence="1">Nucleus</location>
        <location evidence="1">Nuclear pore complex</location>
    </subcellularLocation>
</comment>
<feature type="compositionally biased region" description="Polar residues" evidence="8">
    <location>
        <begin position="10"/>
        <end position="19"/>
    </location>
</feature>
<evidence type="ECO:0000256" key="3">
    <source>
        <dbReference type="ARBA" id="ARBA00022816"/>
    </source>
</evidence>
<dbReference type="Gene3D" id="6.10.140.1350">
    <property type="match status" value="1"/>
</dbReference>
<evidence type="ECO:0000256" key="8">
    <source>
        <dbReference type="SAM" id="MobiDB-lite"/>
    </source>
</evidence>
<dbReference type="GO" id="GO:0005643">
    <property type="term" value="C:nuclear pore"/>
    <property type="evidence" value="ECO:0007669"/>
    <property type="project" value="UniProtKB-SubCell"/>
</dbReference>
<dbReference type="PANTHER" id="PTHR13437">
    <property type="entry name" value="NUCLEOPORIN P58/P45 NUCLEOPORIN-LIKE PROTEIN 1"/>
    <property type="match status" value="1"/>
</dbReference>
<proteinExistence type="predicted"/>
<feature type="compositionally biased region" description="Low complexity" evidence="8">
    <location>
        <begin position="74"/>
        <end position="86"/>
    </location>
</feature>
<dbReference type="OrthoDB" id="2538017at2759"/>
<name>A0A5C3L4Q4_COPMA</name>
<keyword evidence="4" id="KW-0653">Protein transport</keyword>
<reference evidence="9 10" key="1">
    <citation type="journal article" date="2019" name="Nat. Ecol. Evol.">
        <title>Megaphylogeny resolves global patterns of mushroom evolution.</title>
        <authorList>
            <person name="Varga T."/>
            <person name="Krizsan K."/>
            <person name="Foldi C."/>
            <person name="Dima B."/>
            <person name="Sanchez-Garcia M."/>
            <person name="Sanchez-Ramirez S."/>
            <person name="Szollosi G.J."/>
            <person name="Szarkandi J.G."/>
            <person name="Papp V."/>
            <person name="Albert L."/>
            <person name="Andreopoulos W."/>
            <person name="Angelini C."/>
            <person name="Antonin V."/>
            <person name="Barry K.W."/>
            <person name="Bougher N.L."/>
            <person name="Buchanan P."/>
            <person name="Buyck B."/>
            <person name="Bense V."/>
            <person name="Catcheside P."/>
            <person name="Chovatia M."/>
            <person name="Cooper J."/>
            <person name="Damon W."/>
            <person name="Desjardin D."/>
            <person name="Finy P."/>
            <person name="Geml J."/>
            <person name="Haridas S."/>
            <person name="Hughes K."/>
            <person name="Justo A."/>
            <person name="Karasinski D."/>
            <person name="Kautmanova I."/>
            <person name="Kiss B."/>
            <person name="Kocsube S."/>
            <person name="Kotiranta H."/>
            <person name="LaButti K.M."/>
            <person name="Lechner B.E."/>
            <person name="Liimatainen K."/>
            <person name="Lipzen A."/>
            <person name="Lukacs Z."/>
            <person name="Mihaltcheva S."/>
            <person name="Morgado L.N."/>
            <person name="Niskanen T."/>
            <person name="Noordeloos M.E."/>
            <person name="Ohm R.A."/>
            <person name="Ortiz-Santana B."/>
            <person name="Ovrebo C."/>
            <person name="Racz N."/>
            <person name="Riley R."/>
            <person name="Savchenko A."/>
            <person name="Shiryaev A."/>
            <person name="Soop K."/>
            <person name="Spirin V."/>
            <person name="Szebenyi C."/>
            <person name="Tomsovsky M."/>
            <person name="Tulloss R.E."/>
            <person name="Uehling J."/>
            <person name="Grigoriev I.V."/>
            <person name="Vagvolgyi C."/>
            <person name="Papp T."/>
            <person name="Martin F.M."/>
            <person name="Miettinen O."/>
            <person name="Hibbett D.S."/>
            <person name="Nagy L.G."/>
        </authorList>
    </citation>
    <scope>NUCLEOTIDE SEQUENCE [LARGE SCALE GENOMIC DNA]</scope>
    <source>
        <strain evidence="9 10">CBS 121175</strain>
    </source>
</reference>
<dbReference type="STRING" id="230819.A0A5C3L4Q4"/>
<dbReference type="GO" id="GO:0017056">
    <property type="term" value="F:structural constituent of nuclear pore"/>
    <property type="evidence" value="ECO:0007669"/>
    <property type="project" value="InterPro"/>
</dbReference>
<evidence type="ECO:0008006" key="11">
    <source>
        <dbReference type="Google" id="ProtNLM"/>
    </source>
</evidence>
<sequence length="478" mass="51151">MAFGGPSLFGAQSNTNQPSGGLFGQQPQQQQQPQQASGTFFGQPVPQNTTATGGSMFGQPQQQNTAATGGGLFGQQQQQQPQQQTGATGGGLFGQQQQQPQLQTAATGGGLFGQQQQQNTAATGGGLFGQQPQQQQQNTPATGGGLFGQPQQPQQQTSTGGGMFGQPQQQQQPNAGSSLFGNSTNTNATGLQSQSSLYGGMTGNQGAGGLFGNRNPLQPQATQPAGAFGANLGRQSSQMQPQLGLSTNNQSNAAPAITKSTKFNDLPENLRNILESIETHIQGRVQIGKELHQRKLGEEPTKGQTSIRHMHKELIDIGATIRNDLHTTQDLKAKVEKAIEDTIVTTRIIDGFRFPQSGNTYLKDHADFPLEFFTRITDQMRERLQWYKSTIEQIERKLASSNSAAQTPQGIVATLQAQHATFLALANKTAALDGEVQNIKSLYTQLWRSRTGSVRDPFNDTAKATDKGDFGLSTLNVR</sequence>